<feature type="transmembrane region" description="Helical" evidence="1">
    <location>
        <begin position="195"/>
        <end position="213"/>
    </location>
</feature>
<evidence type="ECO:0000259" key="2">
    <source>
        <dbReference type="Pfam" id="PF01757"/>
    </source>
</evidence>
<keyword evidence="5" id="KW-1185">Reference proteome</keyword>
<evidence type="ECO:0000256" key="1">
    <source>
        <dbReference type="SAM" id="Phobius"/>
    </source>
</evidence>
<name>A0A6L5GFY5_9ACTN</name>
<evidence type="ECO:0000313" key="4">
    <source>
        <dbReference type="EMBL" id="MQM28486.1"/>
    </source>
</evidence>
<dbReference type="RefSeq" id="WP_153027580.1">
    <property type="nucleotide sequence ID" value="NZ_WIAO01000045.1"/>
</dbReference>
<dbReference type="PANTHER" id="PTHR23028">
    <property type="entry name" value="ACETYLTRANSFERASE"/>
    <property type="match status" value="1"/>
</dbReference>
<dbReference type="GO" id="GO:0016747">
    <property type="term" value="F:acyltransferase activity, transferring groups other than amino-acyl groups"/>
    <property type="evidence" value="ECO:0007669"/>
    <property type="project" value="InterPro"/>
</dbReference>
<keyword evidence="1" id="KW-1133">Transmembrane helix</keyword>
<gene>
    <name evidence="4" type="ORF">GFD30_23415</name>
</gene>
<keyword evidence="4" id="KW-0012">Acyltransferase</keyword>
<feature type="transmembrane region" description="Helical" evidence="1">
    <location>
        <begin position="382"/>
        <end position="401"/>
    </location>
</feature>
<dbReference type="PANTHER" id="PTHR23028:SF53">
    <property type="entry name" value="ACYL_TRANSF_3 DOMAIN-CONTAINING PROTEIN"/>
    <property type="match status" value="1"/>
</dbReference>
<dbReference type="GO" id="GO:0016020">
    <property type="term" value="C:membrane"/>
    <property type="evidence" value="ECO:0007669"/>
    <property type="project" value="TreeGrafter"/>
</dbReference>
<organism evidence="4 5">
    <name type="scientific">Glycomyces albidus</name>
    <dbReference type="NCBI Taxonomy" id="2656774"/>
    <lineage>
        <taxon>Bacteria</taxon>
        <taxon>Bacillati</taxon>
        <taxon>Actinomycetota</taxon>
        <taxon>Actinomycetes</taxon>
        <taxon>Glycomycetales</taxon>
        <taxon>Glycomycetaceae</taxon>
        <taxon>Glycomyces</taxon>
    </lineage>
</organism>
<dbReference type="InterPro" id="IPR043968">
    <property type="entry name" value="SGNH"/>
</dbReference>
<feature type="transmembrane region" description="Helical" evidence="1">
    <location>
        <begin position="342"/>
        <end position="361"/>
    </location>
</feature>
<dbReference type="AlphaFoldDB" id="A0A6L5GFY5"/>
<feature type="transmembrane region" description="Helical" evidence="1">
    <location>
        <begin position="316"/>
        <end position="336"/>
    </location>
</feature>
<dbReference type="Pfam" id="PF01757">
    <property type="entry name" value="Acyl_transf_3"/>
    <property type="match status" value="1"/>
</dbReference>
<feature type="transmembrane region" description="Helical" evidence="1">
    <location>
        <begin position="228"/>
        <end position="246"/>
    </location>
</feature>
<feature type="transmembrane region" description="Helical" evidence="1">
    <location>
        <begin position="59"/>
        <end position="77"/>
    </location>
</feature>
<feature type="transmembrane region" description="Helical" evidence="1">
    <location>
        <begin position="258"/>
        <end position="277"/>
    </location>
</feature>
<dbReference type="EMBL" id="WIAO01000045">
    <property type="protein sequence ID" value="MQM28486.1"/>
    <property type="molecule type" value="Genomic_DNA"/>
</dbReference>
<dbReference type="Pfam" id="PF19040">
    <property type="entry name" value="SGNH"/>
    <property type="match status" value="1"/>
</dbReference>
<proteinExistence type="predicted"/>
<feature type="domain" description="Acyltransferase 3" evidence="2">
    <location>
        <begin position="34"/>
        <end position="363"/>
    </location>
</feature>
<feature type="transmembrane region" description="Helical" evidence="1">
    <location>
        <begin position="283"/>
        <end position="304"/>
    </location>
</feature>
<dbReference type="InterPro" id="IPR050879">
    <property type="entry name" value="Acyltransferase_3"/>
</dbReference>
<feature type="domain" description="SGNH" evidence="3">
    <location>
        <begin position="472"/>
        <end position="683"/>
    </location>
</feature>
<accession>A0A6L5GFY5</accession>
<comment type="caution">
    <text evidence="4">The sequence shown here is derived from an EMBL/GenBank/DDBJ whole genome shotgun (WGS) entry which is preliminary data.</text>
</comment>
<protein>
    <submittedName>
        <fullName evidence="4">Acyltransferase family protein</fullName>
    </submittedName>
</protein>
<dbReference type="InterPro" id="IPR002656">
    <property type="entry name" value="Acyl_transf_3_dom"/>
</dbReference>
<feature type="transmembrane region" description="Helical" evidence="1">
    <location>
        <begin position="161"/>
        <end position="183"/>
    </location>
</feature>
<reference evidence="4 5" key="1">
    <citation type="submission" date="2019-10" db="EMBL/GenBank/DDBJ databases">
        <title>Glycomyces albidus sp. nov., a novel actinomycete isolated from rhizosphere soil of wheat (Triticum aestivum L.).</title>
        <authorList>
            <person name="Qian L."/>
        </authorList>
    </citation>
    <scope>NUCLEOTIDE SEQUENCE [LARGE SCALE GENOMIC DNA]</scope>
    <source>
        <strain evidence="4 5">NEAU-7082</strain>
    </source>
</reference>
<keyword evidence="1" id="KW-0472">Membrane</keyword>
<evidence type="ECO:0000259" key="3">
    <source>
        <dbReference type="Pfam" id="PF19040"/>
    </source>
</evidence>
<feature type="transmembrane region" description="Helical" evidence="1">
    <location>
        <begin position="98"/>
        <end position="117"/>
    </location>
</feature>
<evidence type="ECO:0000313" key="5">
    <source>
        <dbReference type="Proteomes" id="UP000477750"/>
    </source>
</evidence>
<keyword evidence="4" id="KW-0808">Transferase</keyword>
<dbReference type="Proteomes" id="UP000477750">
    <property type="component" value="Unassembled WGS sequence"/>
</dbReference>
<keyword evidence="1" id="KW-0812">Transmembrane</keyword>
<dbReference type="GO" id="GO:0009103">
    <property type="term" value="P:lipopolysaccharide biosynthetic process"/>
    <property type="evidence" value="ECO:0007669"/>
    <property type="project" value="TreeGrafter"/>
</dbReference>
<sequence>MATTTAPTPARTPARAGHRAVLDRAVLNPGFRPEVEGLRAVAVLLVAVYHIWFNRVSGGVDVFLFLTGFFITGSLTRSVERSGGVRASHFLSRLAHRLLPAAAVVMAGTLAASYLWLPKSRWPAVFEETVASLLYYENWALAGKAVDYLARDAGPSPLQHFWSLSIQGQFYLLWLALAAFAALLARTRGVRLREAVFLLCAMVFAVSLTYSVVTTDTRQAWAYFDTGARLWELALGGMFALALPYLRLPVGIRVPLGWFGLAALLSCGALLDVSTLFPGAIALWPLAAAACVILAGTTGLPYAADRLLTWRPVMRLGAWSYALYLWHWPVLVVYLHRTGRDTATLAGGAAVLAAALVLAAATTWLVDGRVAAFAKRRPGRRWSLAAAAAFAVPLLAVTLAAQHVYLQRNESAAAHLAELAADRETYPGAAVLADPALAAGLEEAPFIPPLENVQDMPLIYADGCDAGLSGSEATPCFYGDEDAAHTVAIVGGSRIGHWFPAFHGAAEHAGWRLVSLTKSGCQFSTEAPRNDDAEEAASCVEWNEQVVDILDELRPDLVVTLSTRAFLEGEGTYPGFADRWRTLDEWGVQVLALRDLPRLEEPLPECLERHGVEECATPVSLTRAAEDPTSEYTDVPSNVSFGDLVEYVCPDGTCPAVIGNILTFRDHSHLTATYAATLAPYVEDLVREVTGW</sequence>